<dbReference type="InterPro" id="IPR041657">
    <property type="entry name" value="HTH_17"/>
</dbReference>
<dbReference type="Pfam" id="PF12728">
    <property type="entry name" value="HTH_17"/>
    <property type="match status" value="1"/>
</dbReference>
<comment type="caution">
    <text evidence="2">The sequence shown here is derived from an EMBL/GenBank/DDBJ whole genome shotgun (WGS) entry which is preliminary data.</text>
</comment>
<feature type="domain" description="Helix-turn-helix" evidence="1">
    <location>
        <begin position="12"/>
        <end position="59"/>
    </location>
</feature>
<proteinExistence type="predicted"/>
<sequence>MVAMSMEPRRFLAVADVADVLGTTPGAIVDLLEAGELRGVRVRGAWRVADDEVQSWIDRELEVERRRGLWRQAQAPSIADLFGER</sequence>
<dbReference type="NCBIfam" id="TIGR01764">
    <property type="entry name" value="excise"/>
    <property type="match status" value="1"/>
</dbReference>
<organism evidence="2 3">
    <name type="scientific">Agrococcus baldri</name>
    <dbReference type="NCBI Taxonomy" id="153730"/>
    <lineage>
        <taxon>Bacteria</taxon>
        <taxon>Bacillati</taxon>
        <taxon>Actinomycetota</taxon>
        <taxon>Actinomycetes</taxon>
        <taxon>Micrococcales</taxon>
        <taxon>Microbacteriaceae</taxon>
        <taxon>Agrococcus</taxon>
    </lineage>
</organism>
<dbReference type="GO" id="GO:0003677">
    <property type="term" value="F:DNA binding"/>
    <property type="evidence" value="ECO:0007669"/>
    <property type="project" value="InterPro"/>
</dbReference>
<dbReference type="EMBL" id="BJUU01000007">
    <property type="protein sequence ID" value="GEK80069.1"/>
    <property type="molecule type" value="Genomic_DNA"/>
</dbReference>
<keyword evidence="3" id="KW-1185">Reference proteome</keyword>
<protein>
    <recommendedName>
        <fullName evidence="1">Helix-turn-helix domain-containing protein</fullName>
    </recommendedName>
</protein>
<evidence type="ECO:0000313" key="3">
    <source>
        <dbReference type="Proteomes" id="UP000321749"/>
    </source>
</evidence>
<evidence type="ECO:0000259" key="1">
    <source>
        <dbReference type="Pfam" id="PF12728"/>
    </source>
</evidence>
<dbReference type="Proteomes" id="UP000321749">
    <property type="component" value="Unassembled WGS sequence"/>
</dbReference>
<dbReference type="InterPro" id="IPR010093">
    <property type="entry name" value="SinI_DNA-bd"/>
</dbReference>
<dbReference type="AlphaFoldDB" id="A0AA87URY1"/>
<reference evidence="2 3" key="1">
    <citation type="submission" date="2019-07" db="EMBL/GenBank/DDBJ databases">
        <title>Whole genome shotgun sequence of Agrococcus baldri NBRC 103055.</title>
        <authorList>
            <person name="Hosoyama A."/>
            <person name="Uohara A."/>
            <person name="Ohji S."/>
            <person name="Ichikawa N."/>
        </authorList>
    </citation>
    <scope>NUCLEOTIDE SEQUENCE [LARGE SCALE GENOMIC DNA]</scope>
    <source>
        <strain evidence="2 3">NBRC 103055</strain>
    </source>
</reference>
<evidence type="ECO:0000313" key="2">
    <source>
        <dbReference type="EMBL" id="GEK80069.1"/>
    </source>
</evidence>
<accession>A0AA87URY1</accession>
<name>A0AA87URY1_9MICO</name>
<gene>
    <name evidence="2" type="ORF">ABA31_14200</name>
</gene>